<feature type="domain" description="C2H2-type" evidence="3">
    <location>
        <begin position="188"/>
        <end position="210"/>
    </location>
</feature>
<evidence type="ECO:0000313" key="5">
    <source>
        <dbReference type="EMBL" id="PKI39245.1"/>
    </source>
</evidence>
<dbReference type="OrthoDB" id="654211at2759"/>
<feature type="compositionally biased region" description="Polar residues" evidence="2">
    <location>
        <begin position="50"/>
        <end position="62"/>
    </location>
</feature>
<accession>A0A218X3G8</accession>
<dbReference type="Pfam" id="PF13912">
    <property type="entry name" value="zf-C2H2_6"/>
    <property type="match status" value="3"/>
</dbReference>
<evidence type="ECO:0000313" key="6">
    <source>
        <dbReference type="Proteomes" id="UP000197138"/>
    </source>
</evidence>
<dbReference type="PROSITE" id="PS50157">
    <property type="entry name" value="ZINC_FINGER_C2H2_2"/>
    <property type="match status" value="3"/>
</dbReference>
<dbReference type="Gene3D" id="3.30.160.60">
    <property type="entry name" value="Classic Zinc Finger"/>
    <property type="match status" value="1"/>
</dbReference>
<dbReference type="SMART" id="SM00355">
    <property type="entry name" value="ZnF_C2H2"/>
    <property type="match status" value="3"/>
</dbReference>
<reference evidence="6" key="1">
    <citation type="journal article" date="2017" name="Plant J.">
        <title>The pomegranate (Punica granatum L.) genome and the genomics of punicalagin biosynthesis.</title>
        <authorList>
            <person name="Qin G."/>
            <person name="Xu C."/>
            <person name="Ming R."/>
            <person name="Tang H."/>
            <person name="Guyot R."/>
            <person name="Kramer E.M."/>
            <person name="Hu Y."/>
            <person name="Yi X."/>
            <person name="Qi Y."/>
            <person name="Xu X."/>
            <person name="Gao Z."/>
            <person name="Pan H."/>
            <person name="Jian J."/>
            <person name="Tian Y."/>
            <person name="Yue Z."/>
            <person name="Xu Y."/>
        </authorList>
    </citation>
    <scope>NUCLEOTIDE SEQUENCE [LARGE SCALE GENOMIC DNA]</scope>
    <source>
        <strain evidence="6">cv. Dabenzi</strain>
    </source>
</reference>
<evidence type="ECO:0000313" key="7">
    <source>
        <dbReference type="Proteomes" id="UP000233551"/>
    </source>
</evidence>
<dbReference type="GO" id="GO:0006355">
    <property type="term" value="P:regulation of DNA-templated transcription"/>
    <property type="evidence" value="ECO:0007669"/>
    <property type="project" value="InterPro"/>
</dbReference>
<dbReference type="SUPFAM" id="SSF57667">
    <property type="entry name" value="beta-beta-alpha zinc fingers"/>
    <property type="match status" value="1"/>
</dbReference>
<keyword evidence="1" id="KW-0862">Zinc</keyword>
<dbReference type="EMBL" id="MTKT01002440">
    <property type="protein sequence ID" value="OWM79444.1"/>
    <property type="molecule type" value="Genomic_DNA"/>
</dbReference>
<keyword evidence="1" id="KW-0863">Zinc-finger</keyword>
<evidence type="ECO:0000256" key="1">
    <source>
        <dbReference type="PROSITE-ProRule" id="PRU00042"/>
    </source>
</evidence>
<feature type="compositionally biased region" description="Acidic residues" evidence="2">
    <location>
        <begin position="158"/>
        <end position="170"/>
    </location>
</feature>
<sequence length="327" mass="36363">MEANTRVCKICDRSFANGKAMGGHMRSHLAKFQLPPAPKPQPEPSQSPATVQSANSELSSIAISDPTVHDDRESDTESRKIIMNPDKTTGLQLKRSKRGRRLASYKPMPVDAPEYVSSESTSQLALSDEEVARCLLLLSIGNSSRGPIAKKEPKEAVDETELSEEEEEEKGESFCAKWKQTRATRSKFKCKVCKKIFRSYQALGGHRASHGHGTTSAKDTRRINHQRDSNNKKADQRDPDRESNNRKIFKCPFCDKVFESGQGLGGHKKVHAFDAAKKKIKISNSDCDDTTAQKLCRRERLFFDLNLPAATEDEVISQPQLAKSSSG</sequence>
<feature type="compositionally biased region" description="Basic and acidic residues" evidence="2">
    <location>
        <begin position="218"/>
        <end position="244"/>
    </location>
</feature>
<feature type="domain" description="C2H2-type" evidence="3">
    <location>
        <begin position="249"/>
        <end position="276"/>
    </location>
</feature>
<evidence type="ECO:0000313" key="4">
    <source>
        <dbReference type="EMBL" id="OWM79444.1"/>
    </source>
</evidence>
<dbReference type="InterPro" id="IPR044303">
    <property type="entry name" value="ZAT1/4/9"/>
</dbReference>
<proteinExistence type="predicted"/>
<name>A0A218X3G8_PUNGR</name>
<dbReference type="EMBL" id="PGOL01003836">
    <property type="protein sequence ID" value="PKI39245.1"/>
    <property type="molecule type" value="Genomic_DNA"/>
</dbReference>
<dbReference type="InterPro" id="IPR036236">
    <property type="entry name" value="Znf_C2H2_sf"/>
</dbReference>
<evidence type="ECO:0000256" key="2">
    <source>
        <dbReference type="SAM" id="MobiDB-lite"/>
    </source>
</evidence>
<dbReference type="STRING" id="22663.A0A218X3G8"/>
<dbReference type="GO" id="GO:0008270">
    <property type="term" value="F:zinc ion binding"/>
    <property type="evidence" value="ECO:0007669"/>
    <property type="project" value="UniProtKB-KW"/>
</dbReference>
<dbReference type="AlphaFoldDB" id="A0A218X3G8"/>
<comment type="caution">
    <text evidence="4">The sequence shown here is derived from an EMBL/GenBank/DDBJ whole genome shotgun (WGS) entry which is preliminary data.</text>
</comment>
<feature type="domain" description="C2H2-type" evidence="3">
    <location>
        <begin position="6"/>
        <end position="33"/>
    </location>
</feature>
<feature type="region of interest" description="Disordered" evidence="2">
    <location>
        <begin position="145"/>
        <end position="171"/>
    </location>
</feature>
<dbReference type="PROSITE" id="PS00028">
    <property type="entry name" value="ZINC_FINGER_C2H2_1"/>
    <property type="match status" value="2"/>
</dbReference>
<gene>
    <name evidence="4" type="ORF">CDL15_Pgr022856</name>
    <name evidence="5" type="ORF">CRG98_040374</name>
</gene>
<reference evidence="5 7" key="3">
    <citation type="submission" date="2017-11" db="EMBL/GenBank/DDBJ databases">
        <title>De-novo sequencing of pomegranate (Punica granatum L.) genome.</title>
        <authorList>
            <person name="Akparov Z."/>
            <person name="Amiraslanov A."/>
            <person name="Hajiyeva S."/>
            <person name="Abbasov M."/>
            <person name="Kaur K."/>
            <person name="Hamwieh A."/>
            <person name="Solovyev V."/>
            <person name="Salamov A."/>
            <person name="Braich B."/>
            <person name="Kosarev P."/>
            <person name="Mahmoud A."/>
            <person name="Hajiyev E."/>
            <person name="Babayeva S."/>
            <person name="Izzatullayeva V."/>
            <person name="Mammadov A."/>
            <person name="Mammadov A."/>
            <person name="Sharifova S."/>
            <person name="Ojaghi J."/>
            <person name="Eynullazada K."/>
            <person name="Bayramov B."/>
            <person name="Abdulazimova A."/>
            <person name="Shahmuradov I."/>
        </authorList>
    </citation>
    <scope>NUCLEOTIDE SEQUENCE [LARGE SCALE GENOMIC DNA]</scope>
    <source>
        <strain evidence="5">AG2017</strain>
        <strain evidence="7">cv. AG2017</strain>
        <tissue evidence="5">Leaf</tissue>
    </source>
</reference>
<keyword evidence="7" id="KW-1185">Reference proteome</keyword>
<protein>
    <recommendedName>
        <fullName evidence="3">C2H2-type domain-containing protein</fullName>
    </recommendedName>
</protein>
<feature type="compositionally biased region" description="Basic and acidic residues" evidence="2">
    <location>
        <begin position="67"/>
        <end position="80"/>
    </location>
</feature>
<dbReference type="InterPro" id="IPR013087">
    <property type="entry name" value="Znf_C2H2_type"/>
</dbReference>
<organism evidence="4 6">
    <name type="scientific">Punica granatum</name>
    <name type="common">Pomegranate</name>
    <dbReference type="NCBI Taxonomy" id="22663"/>
    <lineage>
        <taxon>Eukaryota</taxon>
        <taxon>Viridiplantae</taxon>
        <taxon>Streptophyta</taxon>
        <taxon>Embryophyta</taxon>
        <taxon>Tracheophyta</taxon>
        <taxon>Spermatophyta</taxon>
        <taxon>Magnoliopsida</taxon>
        <taxon>eudicotyledons</taxon>
        <taxon>Gunneridae</taxon>
        <taxon>Pentapetalae</taxon>
        <taxon>rosids</taxon>
        <taxon>malvids</taxon>
        <taxon>Myrtales</taxon>
        <taxon>Lythraceae</taxon>
        <taxon>Punica</taxon>
    </lineage>
</organism>
<feature type="compositionally biased region" description="Pro residues" evidence="2">
    <location>
        <begin position="35"/>
        <end position="45"/>
    </location>
</feature>
<dbReference type="Proteomes" id="UP000233551">
    <property type="component" value="Unassembled WGS sequence"/>
</dbReference>
<feature type="compositionally biased region" description="Basic residues" evidence="2">
    <location>
        <begin position="94"/>
        <end position="103"/>
    </location>
</feature>
<reference evidence="4" key="2">
    <citation type="submission" date="2017-06" db="EMBL/GenBank/DDBJ databases">
        <title>The pomegranate genome and the genomics of punicalagin biosynthesis.</title>
        <authorList>
            <person name="Xu C."/>
        </authorList>
    </citation>
    <scope>NUCLEOTIDE SEQUENCE [LARGE SCALE GENOMIC DNA]</scope>
    <source>
        <tissue evidence="4">Fresh leaf</tissue>
    </source>
</reference>
<dbReference type="PANTHER" id="PTHR46326:SF10">
    <property type="entry name" value="C2H2 AND C2HC ZINC FINGER PROTEIN"/>
    <property type="match status" value="1"/>
</dbReference>
<feature type="region of interest" description="Disordered" evidence="2">
    <location>
        <begin position="204"/>
        <end position="244"/>
    </location>
</feature>
<dbReference type="Proteomes" id="UP000197138">
    <property type="component" value="Unassembled WGS sequence"/>
</dbReference>
<keyword evidence="1" id="KW-0479">Metal-binding</keyword>
<dbReference type="PANTHER" id="PTHR46326">
    <property type="entry name" value="ZINC FINGER PROTEIN ZAT1-RELATED"/>
    <property type="match status" value="1"/>
</dbReference>
<evidence type="ECO:0000259" key="3">
    <source>
        <dbReference type="PROSITE" id="PS50157"/>
    </source>
</evidence>
<dbReference type="GeneID" id="116205630"/>
<feature type="region of interest" description="Disordered" evidence="2">
    <location>
        <begin position="32"/>
        <end position="106"/>
    </location>
</feature>